<proteinExistence type="predicted"/>
<protein>
    <submittedName>
        <fullName evidence="1">Uncharacterized protein</fullName>
    </submittedName>
</protein>
<organism evidence="1 2">
    <name type="scientific">Abeliophyllum distichum</name>
    <dbReference type="NCBI Taxonomy" id="126358"/>
    <lineage>
        <taxon>Eukaryota</taxon>
        <taxon>Viridiplantae</taxon>
        <taxon>Streptophyta</taxon>
        <taxon>Embryophyta</taxon>
        <taxon>Tracheophyta</taxon>
        <taxon>Spermatophyta</taxon>
        <taxon>Magnoliopsida</taxon>
        <taxon>eudicotyledons</taxon>
        <taxon>Gunneridae</taxon>
        <taxon>Pentapetalae</taxon>
        <taxon>asterids</taxon>
        <taxon>lamiids</taxon>
        <taxon>Lamiales</taxon>
        <taxon>Oleaceae</taxon>
        <taxon>Forsythieae</taxon>
        <taxon>Abeliophyllum</taxon>
    </lineage>
</organism>
<name>A0ABD1TJQ9_9LAMI</name>
<sequence>MKGWHQLDKAQYQSSSYIGRAYTNKTFPNKEKLFSQLGLGSFVASFFRLRQSSSTPKPLPQQDSHTWDKGFLLPSLSHLGLGSSASNLSYLGLGSFEASLSRLGLGSFAAKPLPLRTRLFRNKAFPLGTKALLLPSLSYLGLGSSAASLSHLG</sequence>
<dbReference type="EMBL" id="JBFOLK010000005">
    <property type="protein sequence ID" value="KAL2512965.1"/>
    <property type="molecule type" value="Genomic_DNA"/>
</dbReference>
<accession>A0ABD1TJQ9</accession>
<dbReference type="AlphaFoldDB" id="A0ABD1TJQ9"/>
<evidence type="ECO:0000313" key="1">
    <source>
        <dbReference type="EMBL" id="KAL2512965.1"/>
    </source>
</evidence>
<evidence type="ECO:0000313" key="2">
    <source>
        <dbReference type="Proteomes" id="UP001604336"/>
    </source>
</evidence>
<gene>
    <name evidence="1" type="ORF">Adt_18565</name>
</gene>
<comment type="caution">
    <text evidence="1">The sequence shown here is derived from an EMBL/GenBank/DDBJ whole genome shotgun (WGS) entry which is preliminary data.</text>
</comment>
<dbReference type="Proteomes" id="UP001604336">
    <property type="component" value="Unassembled WGS sequence"/>
</dbReference>
<keyword evidence="2" id="KW-1185">Reference proteome</keyword>
<reference evidence="2" key="1">
    <citation type="submission" date="2024-07" db="EMBL/GenBank/DDBJ databases">
        <title>Two chromosome-level genome assemblies of Korean endemic species Abeliophyllum distichum and Forsythia ovata (Oleaceae).</title>
        <authorList>
            <person name="Jang H."/>
        </authorList>
    </citation>
    <scope>NUCLEOTIDE SEQUENCE [LARGE SCALE GENOMIC DNA]</scope>
</reference>